<dbReference type="Proteomes" id="UP000756387">
    <property type="component" value="Unassembled WGS sequence"/>
</dbReference>
<dbReference type="InterPro" id="IPR045596">
    <property type="entry name" value="DUF6459"/>
</dbReference>
<proteinExistence type="predicted"/>
<organism evidence="2 3">
    <name type="scientific">Nocardioides malaquae</name>
    <dbReference type="NCBI Taxonomy" id="2773426"/>
    <lineage>
        <taxon>Bacteria</taxon>
        <taxon>Bacillati</taxon>
        <taxon>Actinomycetota</taxon>
        <taxon>Actinomycetes</taxon>
        <taxon>Propionibacteriales</taxon>
        <taxon>Nocardioidaceae</taxon>
        <taxon>Nocardioides</taxon>
    </lineage>
</organism>
<accession>A0ABR9RPI4</accession>
<reference evidence="2 3" key="1">
    <citation type="submission" date="2020-10" db="EMBL/GenBank/DDBJ databases">
        <title>Nocardioides sp. isolated from sludge.</title>
        <authorList>
            <person name="Zhang X."/>
        </authorList>
    </citation>
    <scope>NUCLEOTIDE SEQUENCE [LARGE SCALE GENOMIC DNA]</scope>
    <source>
        <strain evidence="2 3">Y6</strain>
    </source>
</reference>
<evidence type="ECO:0000313" key="3">
    <source>
        <dbReference type="Proteomes" id="UP000756387"/>
    </source>
</evidence>
<comment type="caution">
    <text evidence="2">The sequence shown here is derived from an EMBL/GenBank/DDBJ whole genome shotgun (WGS) entry which is preliminary data.</text>
</comment>
<sequence length="161" mass="17725">MSSMAPPAPSATTRRSGTLAPCLAPPRPRTAPARQGCDLVEVTSSAREELERWVERHAQAAVEIVAGDRPATQLVRWNHADVHQDLVRRAVLVARAGRREPGRGRPPGVTRPRVHGVRLSFLSATTVEAAVHLRHGERSRALAARFEVHRGRWICTALEFC</sequence>
<evidence type="ECO:0000313" key="2">
    <source>
        <dbReference type="EMBL" id="MBE7323471.1"/>
    </source>
</evidence>
<gene>
    <name evidence="2" type="ORF">IEQ44_02235</name>
</gene>
<evidence type="ECO:0000256" key="1">
    <source>
        <dbReference type="SAM" id="MobiDB-lite"/>
    </source>
</evidence>
<dbReference type="Pfam" id="PF20060">
    <property type="entry name" value="DUF6459"/>
    <property type="match status" value="1"/>
</dbReference>
<protein>
    <submittedName>
        <fullName evidence="2">Uncharacterized protein</fullName>
    </submittedName>
</protein>
<keyword evidence="3" id="KW-1185">Reference proteome</keyword>
<dbReference type="EMBL" id="JADCSA010000002">
    <property type="protein sequence ID" value="MBE7323471.1"/>
    <property type="molecule type" value="Genomic_DNA"/>
</dbReference>
<feature type="region of interest" description="Disordered" evidence="1">
    <location>
        <begin position="1"/>
        <end position="34"/>
    </location>
</feature>
<name>A0ABR9RPI4_9ACTN</name>